<dbReference type="PROSITE" id="PS50222">
    <property type="entry name" value="EF_HAND_2"/>
    <property type="match status" value="1"/>
</dbReference>
<accession>A0A0P1IAI9</accession>
<name>A0A0P1IAI9_9RHOB</name>
<keyword evidence="4" id="KW-1185">Reference proteome</keyword>
<feature type="domain" description="EF-hand" evidence="2">
    <location>
        <begin position="41"/>
        <end position="76"/>
    </location>
</feature>
<dbReference type="AlphaFoldDB" id="A0A0P1IAI9"/>
<feature type="chain" id="PRO_5006065042" evidence="1">
    <location>
        <begin position="21"/>
        <end position="82"/>
    </location>
</feature>
<evidence type="ECO:0000313" key="4">
    <source>
        <dbReference type="Proteomes" id="UP000051260"/>
    </source>
</evidence>
<feature type="signal peptide" evidence="1">
    <location>
        <begin position="1"/>
        <end position="20"/>
    </location>
</feature>
<keyword evidence="1" id="KW-0732">Signal</keyword>
<gene>
    <name evidence="3" type="ORF">RUE5091_00268</name>
</gene>
<dbReference type="InterPro" id="IPR018247">
    <property type="entry name" value="EF_Hand_1_Ca_BS"/>
</dbReference>
<dbReference type="Proteomes" id="UP000051260">
    <property type="component" value="Unassembled WGS sequence"/>
</dbReference>
<dbReference type="InterPro" id="IPR002048">
    <property type="entry name" value="EF_hand_dom"/>
</dbReference>
<evidence type="ECO:0000256" key="1">
    <source>
        <dbReference type="SAM" id="SignalP"/>
    </source>
</evidence>
<sequence>MSRVSIVALLSSVFALPAFAMPADLDMDGDGLASLAELQTKYPEASKDLFTEIDEDADGFINDDEFVAAVDAELLPGTTSDQ</sequence>
<dbReference type="STRING" id="1715692.RUE5091_00268"/>
<evidence type="ECO:0000259" key="2">
    <source>
        <dbReference type="PROSITE" id="PS50222"/>
    </source>
</evidence>
<dbReference type="OrthoDB" id="5470953at2"/>
<organism evidence="3 4">
    <name type="scientific">Ruegeria denitrificans</name>
    <dbReference type="NCBI Taxonomy" id="1715692"/>
    <lineage>
        <taxon>Bacteria</taxon>
        <taxon>Pseudomonadati</taxon>
        <taxon>Pseudomonadota</taxon>
        <taxon>Alphaproteobacteria</taxon>
        <taxon>Rhodobacterales</taxon>
        <taxon>Roseobacteraceae</taxon>
        <taxon>Ruegeria</taxon>
    </lineage>
</organism>
<dbReference type="InterPro" id="IPR011992">
    <property type="entry name" value="EF-hand-dom_pair"/>
</dbReference>
<dbReference type="Gene3D" id="1.10.238.10">
    <property type="entry name" value="EF-hand"/>
    <property type="match status" value="1"/>
</dbReference>
<protein>
    <submittedName>
        <fullName evidence="3">EF hand</fullName>
    </submittedName>
</protein>
<dbReference type="GO" id="GO:0005509">
    <property type="term" value="F:calcium ion binding"/>
    <property type="evidence" value="ECO:0007669"/>
    <property type="project" value="InterPro"/>
</dbReference>
<proteinExistence type="predicted"/>
<dbReference type="EMBL" id="CYUD01000001">
    <property type="protein sequence ID" value="CUJ84855.1"/>
    <property type="molecule type" value="Genomic_DNA"/>
</dbReference>
<evidence type="ECO:0000313" key="3">
    <source>
        <dbReference type="EMBL" id="CUJ84855.1"/>
    </source>
</evidence>
<reference evidence="4" key="1">
    <citation type="submission" date="2015-09" db="EMBL/GenBank/DDBJ databases">
        <authorList>
            <person name="Rodrigo-Torres L."/>
            <person name="Arahal D.R."/>
        </authorList>
    </citation>
    <scope>NUCLEOTIDE SEQUENCE [LARGE SCALE GENOMIC DNA]</scope>
    <source>
        <strain evidence="4">CECT 5091</strain>
    </source>
</reference>
<dbReference type="RefSeq" id="WP_058280351.1">
    <property type="nucleotide sequence ID" value="NZ_CYUD01000001.1"/>
</dbReference>
<dbReference type="PROSITE" id="PS00018">
    <property type="entry name" value="EF_HAND_1"/>
    <property type="match status" value="1"/>
</dbReference>
<dbReference type="SUPFAM" id="SSF47473">
    <property type="entry name" value="EF-hand"/>
    <property type="match status" value="1"/>
</dbReference>